<proteinExistence type="predicted"/>
<dbReference type="GO" id="GO:0016787">
    <property type="term" value="F:hydrolase activity"/>
    <property type="evidence" value="ECO:0007669"/>
    <property type="project" value="UniProtKB-KW"/>
</dbReference>
<dbReference type="Pfam" id="PF00561">
    <property type="entry name" value="Abhydrolase_1"/>
    <property type="match status" value="1"/>
</dbReference>
<dbReference type="SUPFAM" id="SSF53474">
    <property type="entry name" value="alpha/beta-Hydrolases"/>
    <property type="match status" value="1"/>
</dbReference>
<organism evidence="3 4">
    <name type="scientific">Jiangella asiatica</name>
    <dbReference type="NCBI Taxonomy" id="2530372"/>
    <lineage>
        <taxon>Bacteria</taxon>
        <taxon>Bacillati</taxon>
        <taxon>Actinomycetota</taxon>
        <taxon>Actinomycetes</taxon>
        <taxon>Jiangellales</taxon>
        <taxon>Jiangellaceae</taxon>
        <taxon>Jiangella</taxon>
    </lineage>
</organism>
<comment type="caution">
    <text evidence="3">The sequence shown here is derived from an EMBL/GenBank/DDBJ whole genome shotgun (WGS) entry which is preliminary data.</text>
</comment>
<dbReference type="InterPro" id="IPR029058">
    <property type="entry name" value="AB_hydrolase_fold"/>
</dbReference>
<keyword evidence="1 3" id="KW-0378">Hydrolase</keyword>
<dbReference type="PRINTS" id="PR00111">
    <property type="entry name" value="ABHYDROLASE"/>
</dbReference>
<dbReference type="Gene3D" id="3.40.50.1820">
    <property type="entry name" value="alpha/beta hydrolase"/>
    <property type="match status" value="1"/>
</dbReference>
<evidence type="ECO:0000259" key="2">
    <source>
        <dbReference type="Pfam" id="PF00561"/>
    </source>
</evidence>
<gene>
    <name evidence="3" type="ORF">E1269_15940</name>
</gene>
<dbReference type="GO" id="GO:0016020">
    <property type="term" value="C:membrane"/>
    <property type="evidence" value="ECO:0007669"/>
    <property type="project" value="TreeGrafter"/>
</dbReference>
<sequence>MPTIRVNGGDLAYDDAGAGPAVVLVHAGLADRRMWDHQFTALSAHHRVVRYDWRGYGGSGDASGEFAHYADLLGLLDALGIERATLVGCSYGGAYAVDVALTAPDRVTSLVLVSSGLSGHEWPAEMGELARARIHAALPPQRLRAYRERTAASVDADDVTAMAEAQLALMVVGPDRERGDLDPRVWERALTMCRLVFQREWSGPAYTEVGLRPPAKGRLHEVRTPALVVNGLADLSYIQDVSGMLADGIAGARRVDLPDTGHLPPLERPEQLTALLADFLAR</sequence>
<dbReference type="Proteomes" id="UP000294739">
    <property type="component" value="Unassembled WGS sequence"/>
</dbReference>
<protein>
    <submittedName>
        <fullName evidence="3">Alpha/beta hydrolase</fullName>
    </submittedName>
</protein>
<reference evidence="3 4" key="1">
    <citation type="submission" date="2019-03" db="EMBL/GenBank/DDBJ databases">
        <title>Draft genome sequences of novel Actinobacteria.</title>
        <authorList>
            <person name="Sahin N."/>
            <person name="Ay H."/>
            <person name="Saygin H."/>
        </authorList>
    </citation>
    <scope>NUCLEOTIDE SEQUENCE [LARGE SCALE GENOMIC DNA]</scope>
    <source>
        <strain evidence="3 4">5K138</strain>
    </source>
</reference>
<dbReference type="InterPro" id="IPR000073">
    <property type="entry name" value="AB_hydrolase_1"/>
</dbReference>
<dbReference type="EMBL" id="SMKZ01000021">
    <property type="protein sequence ID" value="TDE08914.1"/>
    <property type="molecule type" value="Genomic_DNA"/>
</dbReference>
<evidence type="ECO:0000313" key="4">
    <source>
        <dbReference type="Proteomes" id="UP000294739"/>
    </source>
</evidence>
<accession>A0A4R5DBJ5</accession>
<evidence type="ECO:0000256" key="1">
    <source>
        <dbReference type="ARBA" id="ARBA00022801"/>
    </source>
</evidence>
<dbReference type="InterPro" id="IPR050266">
    <property type="entry name" value="AB_hydrolase_sf"/>
</dbReference>
<name>A0A4R5DBJ5_9ACTN</name>
<dbReference type="AlphaFoldDB" id="A0A4R5DBJ5"/>
<feature type="domain" description="AB hydrolase-1" evidence="2">
    <location>
        <begin position="20"/>
        <end position="269"/>
    </location>
</feature>
<dbReference type="OrthoDB" id="495620at2"/>
<evidence type="ECO:0000313" key="3">
    <source>
        <dbReference type="EMBL" id="TDE08914.1"/>
    </source>
</evidence>
<dbReference type="PANTHER" id="PTHR43798:SF31">
    <property type="entry name" value="AB HYDROLASE SUPERFAMILY PROTEIN YCLE"/>
    <property type="match status" value="1"/>
</dbReference>
<dbReference type="RefSeq" id="WP_131896205.1">
    <property type="nucleotide sequence ID" value="NZ_SMKZ01000021.1"/>
</dbReference>
<dbReference type="PRINTS" id="PR00412">
    <property type="entry name" value="EPOXHYDRLASE"/>
</dbReference>
<dbReference type="PANTHER" id="PTHR43798">
    <property type="entry name" value="MONOACYLGLYCEROL LIPASE"/>
    <property type="match status" value="1"/>
</dbReference>
<keyword evidence="4" id="KW-1185">Reference proteome</keyword>
<dbReference type="InterPro" id="IPR000639">
    <property type="entry name" value="Epox_hydrolase-like"/>
</dbReference>
<dbReference type="InParanoid" id="A0A4R5DBJ5"/>